<dbReference type="RefSeq" id="WP_120113432.1">
    <property type="nucleotide sequence ID" value="NZ_QXQB01000005.1"/>
</dbReference>
<gene>
    <name evidence="12" type="ORF">D3P09_21225</name>
</gene>
<dbReference type="PROSITE" id="PS01124">
    <property type="entry name" value="HTH_ARAC_FAMILY_2"/>
    <property type="match status" value="1"/>
</dbReference>
<evidence type="ECO:0000256" key="8">
    <source>
        <dbReference type="PROSITE-ProRule" id="PRU00169"/>
    </source>
</evidence>
<keyword evidence="5" id="KW-0805">Transcription regulation</keyword>
<keyword evidence="9" id="KW-0175">Coiled coil</keyword>
<evidence type="ECO:0000256" key="5">
    <source>
        <dbReference type="ARBA" id="ARBA00023015"/>
    </source>
</evidence>
<dbReference type="PROSITE" id="PS50110">
    <property type="entry name" value="RESPONSE_REGULATORY"/>
    <property type="match status" value="1"/>
</dbReference>
<comment type="caution">
    <text evidence="12">The sequence shown here is derived from an EMBL/GenBank/DDBJ whole genome shotgun (WGS) entry which is preliminary data.</text>
</comment>
<comment type="subcellular location">
    <subcellularLocation>
        <location evidence="1">Cytoplasm</location>
    </subcellularLocation>
</comment>
<dbReference type="Gene3D" id="1.10.10.60">
    <property type="entry name" value="Homeodomain-like"/>
    <property type="match status" value="2"/>
</dbReference>
<organism evidence="12 13">
    <name type="scientific">Paenibacillus pinisoli</name>
    <dbReference type="NCBI Taxonomy" id="1276110"/>
    <lineage>
        <taxon>Bacteria</taxon>
        <taxon>Bacillati</taxon>
        <taxon>Bacillota</taxon>
        <taxon>Bacilli</taxon>
        <taxon>Bacillales</taxon>
        <taxon>Paenibacillaceae</taxon>
        <taxon>Paenibacillus</taxon>
    </lineage>
</organism>
<evidence type="ECO:0000256" key="7">
    <source>
        <dbReference type="ARBA" id="ARBA00023163"/>
    </source>
</evidence>
<feature type="domain" description="HTH araC/xylS-type" evidence="10">
    <location>
        <begin position="431"/>
        <end position="529"/>
    </location>
</feature>
<accession>A0A3A6PF90</accession>
<keyword evidence="4" id="KW-0902">Two-component regulatory system</keyword>
<dbReference type="SUPFAM" id="SSF46689">
    <property type="entry name" value="Homeodomain-like"/>
    <property type="match status" value="2"/>
</dbReference>
<evidence type="ECO:0000256" key="3">
    <source>
        <dbReference type="ARBA" id="ARBA00022553"/>
    </source>
</evidence>
<evidence type="ECO:0000259" key="11">
    <source>
        <dbReference type="PROSITE" id="PS50110"/>
    </source>
</evidence>
<dbReference type="EMBL" id="QXQB01000005">
    <property type="protein sequence ID" value="RJX37508.1"/>
    <property type="molecule type" value="Genomic_DNA"/>
</dbReference>
<sequence>MLHVLLVDDEPIVKIALRTMMDWEELGFSICGTASDGIEALALVKELQPDIIITDLKMPNMNGLQLIRELNELEYKGKIIVASNFGEYELVREALLLGAVDYMLKISIKTETLIEQLQKTAKLLKEQQVTLQEQETREQVLRSNLKSVKNTMLKEYFTNPYSEADEVFEHQEIHWNFLNRACYLFYINLEGASLKAAQKISLTLSFIENMILDLIESEQDAEVIQAEAHSILVLIEKERLHLCGFEPQGFAQRIQKLIRMYMTMEPVIVYSPEICGYPEAKEAYAACKDAIDINFYEEHSLICSNDIKLKHDIEFANYVDFSNAILRLLYEEDHVSIARLLTDFVEQAKHNGVHPAALKSFVYKCLDYLPLCDPKLKIKNPEEYEANWSKILECKSSETLLAFTMAALEELRLWTEISSVQNVPVTRKEIAEVVQYIGSRYQDKITLEMIADHVNFSENYLCRVFRDQMGVSLIHYLNTVRMNKAAELIMKGHTYIKEIAALVGIGDQFYFSRMFKKQFGVSPTDYKSHVLASHSQHKQKSFPG</sequence>
<dbReference type="InterPro" id="IPR009057">
    <property type="entry name" value="Homeodomain-like_sf"/>
</dbReference>
<feature type="domain" description="Response regulatory" evidence="11">
    <location>
        <begin position="3"/>
        <end position="120"/>
    </location>
</feature>
<feature type="coiled-coil region" evidence="9">
    <location>
        <begin position="107"/>
        <end position="151"/>
    </location>
</feature>
<dbReference type="SUPFAM" id="SSF52172">
    <property type="entry name" value="CheY-like"/>
    <property type="match status" value="1"/>
</dbReference>
<dbReference type="SMART" id="SM00448">
    <property type="entry name" value="REC"/>
    <property type="match status" value="1"/>
</dbReference>
<evidence type="ECO:0000259" key="10">
    <source>
        <dbReference type="PROSITE" id="PS01124"/>
    </source>
</evidence>
<evidence type="ECO:0000256" key="1">
    <source>
        <dbReference type="ARBA" id="ARBA00004496"/>
    </source>
</evidence>
<evidence type="ECO:0000313" key="12">
    <source>
        <dbReference type="EMBL" id="RJX37508.1"/>
    </source>
</evidence>
<dbReference type="PANTHER" id="PTHR42713:SF3">
    <property type="entry name" value="TRANSCRIPTIONAL REGULATORY PROTEIN HPTR"/>
    <property type="match status" value="1"/>
</dbReference>
<dbReference type="GO" id="GO:0000160">
    <property type="term" value="P:phosphorelay signal transduction system"/>
    <property type="evidence" value="ECO:0007669"/>
    <property type="project" value="UniProtKB-KW"/>
</dbReference>
<evidence type="ECO:0000256" key="9">
    <source>
        <dbReference type="SAM" id="Coils"/>
    </source>
</evidence>
<reference evidence="12 13" key="1">
    <citation type="submission" date="2018-09" db="EMBL/GenBank/DDBJ databases">
        <title>Paenibacillus aracenensis nov. sp. isolated from a cave in southern Spain.</title>
        <authorList>
            <person name="Jurado V."/>
            <person name="Gutierrez-Patricio S."/>
            <person name="Gonzalez-Pimentel J.L."/>
            <person name="Miller A.Z."/>
            <person name="Laiz L."/>
            <person name="Saiz-Jimenez C."/>
        </authorList>
    </citation>
    <scope>NUCLEOTIDE SEQUENCE [LARGE SCALE GENOMIC DNA]</scope>
    <source>
        <strain evidence="12 13">JCM 19203</strain>
    </source>
</reference>
<dbReference type="InterPro" id="IPR051552">
    <property type="entry name" value="HptR"/>
</dbReference>
<dbReference type="Pfam" id="PF00072">
    <property type="entry name" value="Response_reg"/>
    <property type="match status" value="1"/>
</dbReference>
<keyword evidence="3 8" id="KW-0597">Phosphoprotein</keyword>
<dbReference type="InterPro" id="IPR018060">
    <property type="entry name" value="HTH_AraC"/>
</dbReference>
<dbReference type="PROSITE" id="PS00041">
    <property type="entry name" value="HTH_ARAC_FAMILY_1"/>
    <property type="match status" value="1"/>
</dbReference>
<dbReference type="InterPro" id="IPR018062">
    <property type="entry name" value="HTH_AraC-typ_CS"/>
</dbReference>
<dbReference type="Proteomes" id="UP000267798">
    <property type="component" value="Unassembled WGS sequence"/>
</dbReference>
<evidence type="ECO:0000256" key="6">
    <source>
        <dbReference type="ARBA" id="ARBA00023125"/>
    </source>
</evidence>
<dbReference type="PANTHER" id="PTHR42713">
    <property type="entry name" value="HISTIDINE KINASE-RELATED"/>
    <property type="match status" value="1"/>
</dbReference>
<dbReference type="SMART" id="SM00342">
    <property type="entry name" value="HTH_ARAC"/>
    <property type="match status" value="1"/>
</dbReference>
<dbReference type="CDD" id="cd17536">
    <property type="entry name" value="REC_YesN-like"/>
    <property type="match status" value="1"/>
</dbReference>
<keyword evidence="2" id="KW-0963">Cytoplasm</keyword>
<keyword evidence="6" id="KW-0238">DNA-binding</keyword>
<dbReference type="InterPro" id="IPR020449">
    <property type="entry name" value="Tscrpt_reg_AraC-type_HTH"/>
</dbReference>
<keyword evidence="7" id="KW-0804">Transcription</keyword>
<dbReference type="GO" id="GO:0003700">
    <property type="term" value="F:DNA-binding transcription factor activity"/>
    <property type="evidence" value="ECO:0007669"/>
    <property type="project" value="InterPro"/>
</dbReference>
<dbReference type="OrthoDB" id="9794370at2"/>
<evidence type="ECO:0000256" key="2">
    <source>
        <dbReference type="ARBA" id="ARBA00022490"/>
    </source>
</evidence>
<protein>
    <submittedName>
        <fullName evidence="12">Response regulator</fullName>
    </submittedName>
</protein>
<dbReference type="GO" id="GO:0005737">
    <property type="term" value="C:cytoplasm"/>
    <property type="evidence" value="ECO:0007669"/>
    <property type="project" value="UniProtKB-SubCell"/>
</dbReference>
<dbReference type="InterPro" id="IPR011006">
    <property type="entry name" value="CheY-like_superfamily"/>
</dbReference>
<dbReference type="Pfam" id="PF12833">
    <property type="entry name" value="HTH_18"/>
    <property type="match status" value="1"/>
</dbReference>
<keyword evidence="13" id="KW-1185">Reference proteome</keyword>
<proteinExistence type="predicted"/>
<dbReference type="GO" id="GO:0043565">
    <property type="term" value="F:sequence-specific DNA binding"/>
    <property type="evidence" value="ECO:0007669"/>
    <property type="project" value="InterPro"/>
</dbReference>
<evidence type="ECO:0000313" key="13">
    <source>
        <dbReference type="Proteomes" id="UP000267798"/>
    </source>
</evidence>
<evidence type="ECO:0000256" key="4">
    <source>
        <dbReference type="ARBA" id="ARBA00023012"/>
    </source>
</evidence>
<feature type="modified residue" description="4-aspartylphosphate" evidence="8">
    <location>
        <position position="55"/>
    </location>
</feature>
<dbReference type="Gene3D" id="3.40.50.2300">
    <property type="match status" value="1"/>
</dbReference>
<dbReference type="AlphaFoldDB" id="A0A3A6PF90"/>
<dbReference type="PRINTS" id="PR00032">
    <property type="entry name" value="HTHARAC"/>
</dbReference>
<dbReference type="InterPro" id="IPR001789">
    <property type="entry name" value="Sig_transdc_resp-reg_receiver"/>
</dbReference>
<name>A0A3A6PF90_9BACL</name>